<dbReference type="GeneID" id="96953179"/>
<evidence type="ECO:0000256" key="1">
    <source>
        <dbReference type="SAM" id="Phobius"/>
    </source>
</evidence>
<comment type="caution">
    <text evidence="2">The sequence shown here is derived from an EMBL/GenBank/DDBJ whole genome shotgun (WGS) entry which is preliminary data.</text>
</comment>
<keyword evidence="1" id="KW-0812">Transmembrane</keyword>
<reference evidence="2 3" key="1">
    <citation type="journal article" date="2019" name="Int. J. Syst. Evol. Microbiol.">
        <title>The Global Catalogue of Microorganisms (GCM) 10K type strain sequencing project: providing services to taxonomists for standard genome sequencing and annotation.</title>
        <authorList>
            <consortium name="The Broad Institute Genomics Platform"/>
            <consortium name="The Broad Institute Genome Sequencing Center for Infectious Disease"/>
            <person name="Wu L."/>
            <person name="Ma J."/>
        </authorList>
    </citation>
    <scope>NUCLEOTIDE SEQUENCE [LARGE SCALE GENOMIC DNA]</scope>
    <source>
        <strain evidence="2 3">GX21</strain>
    </source>
</reference>
<keyword evidence="1" id="KW-1133">Transmembrane helix</keyword>
<organism evidence="2 3">
    <name type="scientific">Haloplanus litoreus</name>
    <dbReference type="NCBI Taxonomy" id="767515"/>
    <lineage>
        <taxon>Archaea</taxon>
        <taxon>Methanobacteriati</taxon>
        <taxon>Methanobacteriota</taxon>
        <taxon>Stenosarchaea group</taxon>
        <taxon>Halobacteria</taxon>
        <taxon>Halobacteriales</taxon>
        <taxon>Haloferacaceae</taxon>
        <taxon>Haloplanus</taxon>
    </lineage>
</organism>
<proteinExistence type="predicted"/>
<dbReference type="EMBL" id="JBHTAT010000001">
    <property type="protein sequence ID" value="MFC7254844.1"/>
    <property type="molecule type" value="Genomic_DNA"/>
</dbReference>
<keyword evidence="1" id="KW-0472">Membrane</keyword>
<dbReference type="RefSeq" id="WP_379703043.1">
    <property type="nucleotide sequence ID" value="NZ_JBHTAT010000001.1"/>
</dbReference>
<gene>
    <name evidence="2" type="ORF">ACFQKE_05975</name>
</gene>
<dbReference type="AlphaFoldDB" id="A0ABD5ZWR7"/>
<dbReference type="Proteomes" id="UP001596434">
    <property type="component" value="Unassembled WGS sequence"/>
</dbReference>
<keyword evidence="3" id="KW-1185">Reference proteome</keyword>
<protein>
    <submittedName>
        <fullName evidence="2">Uncharacterized protein</fullName>
    </submittedName>
</protein>
<feature type="transmembrane region" description="Helical" evidence="1">
    <location>
        <begin position="7"/>
        <end position="26"/>
    </location>
</feature>
<name>A0ABD5ZWR7_9EURY</name>
<sequence>MSTLTDGVPTLLALVIVALFGVALWAMTTGRLDVAGLSFLSASLLIYLRERWVQRAAAD</sequence>
<evidence type="ECO:0000313" key="3">
    <source>
        <dbReference type="Proteomes" id="UP001596434"/>
    </source>
</evidence>
<accession>A0ABD5ZWR7</accession>
<evidence type="ECO:0000313" key="2">
    <source>
        <dbReference type="EMBL" id="MFC7254844.1"/>
    </source>
</evidence>